<evidence type="ECO:0000313" key="3">
    <source>
        <dbReference type="Proteomes" id="UP001374584"/>
    </source>
</evidence>
<feature type="compositionally biased region" description="Basic and acidic residues" evidence="1">
    <location>
        <begin position="9"/>
        <end position="22"/>
    </location>
</feature>
<sequence>MRASSGREACGHRQGARDISRLPERDIGLRLANIAEAPPSPSHWSEASSREWFSPVPLDPKDGPHRKPKEHLRAIYPSNKKEAALPLPILHISPSSGALYPNQMLRHVYEEDAAILGRKDPNPVRLL</sequence>
<protein>
    <submittedName>
        <fullName evidence="2">Uncharacterized protein</fullName>
    </submittedName>
</protein>
<feature type="region of interest" description="Disordered" evidence="1">
    <location>
        <begin position="36"/>
        <end position="69"/>
    </location>
</feature>
<evidence type="ECO:0000256" key="1">
    <source>
        <dbReference type="SAM" id="MobiDB-lite"/>
    </source>
</evidence>
<dbReference type="Proteomes" id="UP001374584">
    <property type="component" value="Unassembled WGS sequence"/>
</dbReference>
<evidence type="ECO:0000313" key="2">
    <source>
        <dbReference type="EMBL" id="KAK7377755.1"/>
    </source>
</evidence>
<gene>
    <name evidence="2" type="ORF">VNO80_03187</name>
</gene>
<keyword evidence="3" id="KW-1185">Reference proteome</keyword>
<comment type="caution">
    <text evidence="2">The sequence shown here is derived from an EMBL/GenBank/DDBJ whole genome shotgun (WGS) entry which is preliminary data.</text>
</comment>
<reference evidence="2 3" key="1">
    <citation type="submission" date="2024-01" db="EMBL/GenBank/DDBJ databases">
        <title>The genomes of 5 underutilized Papilionoideae crops provide insights into root nodulation and disease resistanc.</title>
        <authorList>
            <person name="Jiang F."/>
        </authorList>
    </citation>
    <scope>NUCLEOTIDE SEQUENCE [LARGE SCALE GENOMIC DNA]</scope>
    <source>
        <strain evidence="2">JINMINGXINNONG_FW02</strain>
        <tissue evidence="2">Leaves</tissue>
    </source>
</reference>
<accession>A0AAN9NSP6</accession>
<organism evidence="2 3">
    <name type="scientific">Phaseolus coccineus</name>
    <name type="common">Scarlet runner bean</name>
    <name type="synonym">Phaseolus multiflorus</name>
    <dbReference type="NCBI Taxonomy" id="3886"/>
    <lineage>
        <taxon>Eukaryota</taxon>
        <taxon>Viridiplantae</taxon>
        <taxon>Streptophyta</taxon>
        <taxon>Embryophyta</taxon>
        <taxon>Tracheophyta</taxon>
        <taxon>Spermatophyta</taxon>
        <taxon>Magnoliopsida</taxon>
        <taxon>eudicotyledons</taxon>
        <taxon>Gunneridae</taxon>
        <taxon>Pentapetalae</taxon>
        <taxon>rosids</taxon>
        <taxon>fabids</taxon>
        <taxon>Fabales</taxon>
        <taxon>Fabaceae</taxon>
        <taxon>Papilionoideae</taxon>
        <taxon>50 kb inversion clade</taxon>
        <taxon>NPAAA clade</taxon>
        <taxon>indigoferoid/millettioid clade</taxon>
        <taxon>Phaseoleae</taxon>
        <taxon>Phaseolus</taxon>
    </lineage>
</organism>
<name>A0AAN9NSP6_PHACN</name>
<proteinExistence type="predicted"/>
<feature type="region of interest" description="Disordered" evidence="1">
    <location>
        <begin position="1"/>
        <end position="22"/>
    </location>
</feature>
<dbReference type="AlphaFoldDB" id="A0AAN9NSP6"/>
<dbReference type="EMBL" id="JAYMYR010000002">
    <property type="protein sequence ID" value="KAK7377755.1"/>
    <property type="molecule type" value="Genomic_DNA"/>
</dbReference>